<dbReference type="InterPro" id="IPR050595">
    <property type="entry name" value="Bact_response_regulator"/>
</dbReference>
<dbReference type="RefSeq" id="WP_110984647.1">
    <property type="nucleotide sequence ID" value="NZ_CAWNWM010000002.1"/>
</dbReference>
<dbReference type="PANTHER" id="PTHR44591">
    <property type="entry name" value="STRESS RESPONSE REGULATOR PROTEIN 1"/>
    <property type="match status" value="1"/>
</dbReference>
<accession>A0A2W1K3W8</accession>
<feature type="domain" description="Response regulatory" evidence="3">
    <location>
        <begin position="263"/>
        <end position="378"/>
    </location>
</feature>
<dbReference type="SUPFAM" id="SSF52172">
    <property type="entry name" value="CheY-like"/>
    <property type="match status" value="1"/>
</dbReference>
<dbReference type="AlphaFoldDB" id="A0A2W1K3W8"/>
<organism evidence="4 5">
    <name type="scientific">Acaryochloris thomasi RCC1774</name>
    <dbReference type="NCBI Taxonomy" id="1764569"/>
    <lineage>
        <taxon>Bacteria</taxon>
        <taxon>Bacillati</taxon>
        <taxon>Cyanobacteriota</taxon>
        <taxon>Cyanophyceae</taxon>
        <taxon>Acaryochloridales</taxon>
        <taxon>Acaryochloridaceae</taxon>
        <taxon>Acaryochloris</taxon>
        <taxon>Acaryochloris thomasi</taxon>
    </lineage>
</organism>
<dbReference type="PROSITE" id="PS50110">
    <property type="entry name" value="RESPONSE_REGULATORY"/>
    <property type="match status" value="1"/>
</dbReference>
<dbReference type="InterPro" id="IPR001789">
    <property type="entry name" value="Sig_transdc_resp-reg_receiver"/>
</dbReference>
<dbReference type="SMART" id="SM00448">
    <property type="entry name" value="REC"/>
    <property type="match status" value="1"/>
</dbReference>
<evidence type="ECO:0000259" key="3">
    <source>
        <dbReference type="PROSITE" id="PS50110"/>
    </source>
</evidence>
<keyword evidence="5" id="KW-1185">Reference proteome</keyword>
<dbReference type="EMBL" id="PQWO01000002">
    <property type="protein sequence ID" value="PZD74587.1"/>
    <property type="molecule type" value="Genomic_DNA"/>
</dbReference>
<dbReference type="GO" id="GO:0004016">
    <property type="term" value="F:adenylate cyclase activity"/>
    <property type="evidence" value="ECO:0007669"/>
    <property type="project" value="UniProtKB-EC"/>
</dbReference>
<dbReference type="InterPro" id="IPR011006">
    <property type="entry name" value="CheY-like_superfamily"/>
</dbReference>
<name>A0A2W1K3W8_9CYAN</name>
<dbReference type="Gene3D" id="3.40.50.2300">
    <property type="match status" value="1"/>
</dbReference>
<keyword evidence="4" id="KW-0456">Lyase</keyword>
<gene>
    <name evidence="4" type="primary">cyaB_2</name>
    <name evidence="4" type="ORF">C1752_00663</name>
</gene>
<dbReference type="GO" id="GO:0000160">
    <property type="term" value="P:phosphorelay signal transduction system"/>
    <property type="evidence" value="ECO:0007669"/>
    <property type="project" value="InterPro"/>
</dbReference>
<evidence type="ECO:0000256" key="2">
    <source>
        <dbReference type="PROSITE-ProRule" id="PRU00169"/>
    </source>
</evidence>
<feature type="modified residue" description="4-aspartylphosphate" evidence="2">
    <location>
        <position position="312"/>
    </location>
</feature>
<sequence length="390" mass="43886">MIQQAPTQQETFAFGPQELSQKLLRLPHTETSGYWKISFDRLAHKNHHWYIGLSANQEVCYTGTQPFSCQTLLKIIKRYLPQSRREPTRSFLAGLHKTSKEQSLSTVDTIEELIQMNILDLKQLADILRSKILADFELYLSIGAGGAVFVPDESLSTQIPVPGLPIETLLKQTQQRQVQWQRVKQIVPSMNVIPILDTERLEQSELPESQRQWLKGVVRSGKTLNDISVLVAKDVLEIATAFAKFMQAGVIRLDSATQSEPGTVMIIDDSPMVLMQFQRLVTALGHPVVVNQEVEKSIPMISQVKPAIIFIDINMPGISGFELVKQIRQTPEIASIPLVILTGEQKLSNKWRAQWSGCDFLTKPLSMNEINQFQVALQEKLETVMSTASV</sequence>
<dbReference type="PANTHER" id="PTHR44591:SF23">
    <property type="entry name" value="CHEY SUBFAMILY"/>
    <property type="match status" value="1"/>
</dbReference>
<protein>
    <submittedName>
        <fullName evidence="4">Adenylate cyclase 2</fullName>
        <ecNumber evidence="4">4.6.1.1</ecNumber>
    </submittedName>
</protein>
<keyword evidence="1 2" id="KW-0597">Phosphoprotein</keyword>
<evidence type="ECO:0000256" key="1">
    <source>
        <dbReference type="ARBA" id="ARBA00022553"/>
    </source>
</evidence>
<evidence type="ECO:0000313" key="4">
    <source>
        <dbReference type="EMBL" id="PZD74587.1"/>
    </source>
</evidence>
<dbReference type="EC" id="4.6.1.1" evidence="4"/>
<dbReference type="OrthoDB" id="572194at2"/>
<evidence type="ECO:0000313" key="5">
    <source>
        <dbReference type="Proteomes" id="UP000248857"/>
    </source>
</evidence>
<comment type="caution">
    <text evidence="4">The sequence shown here is derived from an EMBL/GenBank/DDBJ whole genome shotgun (WGS) entry which is preliminary data.</text>
</comment>
<reference evidence="4 5" key="1">
    <citation type="journal article" date="2018" name="Sci. Rep.">
        <title>A novel species of the marine cyanobacterium Acaryochloris with a unique pigment content and lifestyle.</title>
        <authorList>
            <person name="Partensky F."/>
            <person name="Six C."/>
            <person name="Ratin M."/>
            <person name="Garczarek L."/>
            <person name="Vaulot D."/>
            <person name="Probert I."/>
            <person name="Calteau A."/>
            <person name="Gourvil P."/>
            <person name="Marie D."/>
            <person name="Grebert T."/>
            <person name="Bouchier C."/>
            <person name="Le Panse S."/>
            <person name="Gachenot M."/>
            <person name="Rodriguez F."/>
            <person name="Garrido J.L."/>
        </authorList>
    </citation>
    <scope>NUCLEOTIDE SEQUENCE [LARGE SCALE GENOMIC DNA]</scope>
    <source>
        <strain evidence="4 5">RCC1774</strain>
    </source>
</reference>
<dbReference type="Proteomes" id="UP000248857">
    <property type="component" value="Unassembled WGS sequence"/>
</dbReference>
<dbReference type="Pfam" id="PF00072">
    <property type="entry name" value="Response_reg"/>
    <property type="match status" value="1"/>
</dbReference>
<proteinExistence type="predicted"/>